<reference evidence="2" key="1">
    <citation type="journal article" date="2019" name="Int. J. Syst. Evol. Microbiol.">
        <title>The Global Catalogue of Microorganisms (GCM) 10K type strain sequencing project: providing services to taxonomists for standard genome sequencing and annotation.</title>
        <authorList>
            <consortium name="The Broad Institute Genomics Platform"/>
            <consortium name="The Broad Institute Genome Sequencing Center for Infectious Disease"/>
            <person name="Wu L."/>
            <person name="Ma J."/>
        </authorList>
    </citation>
    <scope>NUCLEOTIDE SEQUENCE [LARGE SCALE GENOMIC DNA]</scope>
    <source>
        <strain evidence="2">NBRC 15640</strain>
    </source>
</reference>
<organism evidence="1 2">
    <name type="scientific">Vibrio penaeicida</name>
    <dbReference type="NCBI Taxonomy" id="104609"/>
    <lineage>
        <taxon>Bacteria</taxon>
        <taxon>Pseudomonadati</taxon>
        <taxon>Pseudomonadota</taxon>
        <taxon>Gammaproteobacteria</taxon>
        <taxon>Vibrionales</taxon>
        <taxon>Vibrionaceae</taxon>
        <taxon>Vibrio</taxon>
    </lineage>
</organism>
<keyword evidence="2" id="KW-1185">Reference proteome</keyword>
<gene>
    <name evidence="1" type="ORF">GCM10007932_18360</name>
</gene>
<dbReference type="EMBL" id="BSNX01000015">
    <property type="protein sequence ID" value="GLQ72476.1"/>
    <property type="molecule type" value="Genomic_DNA"/>
</dbReference>
<evidence type="ECO:0000313" key="2">
    <source>
        <dbReference type="Proteomes" id="UP001156690"/>
    </source>
</evidence>
<protein>
    <recommendedName>
        <fullName evidence="3">DUF1499 domain-containing protein</fullName>
    </recommendedName>
</protein>
<dbReference type="PANTHER" id="PTHR34801">
    <property type="entry name" value="EXPRESSED PROTEIN"/>
    <property type="match status" value="1"/>
</dbReference>
<dbReference type="InterPro" id="IPR010865">
    <property type="entry name" value="DUF1499"/>
</dbReference>
<comment type="caution">
    <text evidence="1">The sequence shown here is derived from an EMBL/GenBank/DDBJ whole genome shotgun (WGS) entry which is preliminary data.</text>
</comment>
<dbReference type="AlphaFoldDB" id="A0AAV5NP81"/>
<dbReference type="Proteomes" id="UP001156690">
    <property type="component" value="Unassembled WGS sequence"/>
</dbReference>
<evidence type="ECO:0000313" key="1">
    <source>
        <dbReference type="EMBL" id="GLQ72476.1"/>
    </source>
</evidence>
<accession>A0AAV5NP81</accession>
<name>A0AAV5NP81_9VIBR</name>
<dbReference type="Pfam" id="PF07386">
    <property type="entry name" value="DUF1499"/>
    <property type="match status" value="1"/>
</dbReference>
<proteinExistence type="predicted"/>
<dbReference type="RefSeq" id="WP_126608535.1">
    <property type="nucleotide sequence ID" value="NZ_AP025144.1"/>
</dbReference>
<sequence>MKTISVVLGSLVFLSACSQEPVSIPDRTSHPCGDSPNCVSTLEHREDFILQPFTLASSDITIEQIETVALSMPGSLTAVKDGSYIRIEYTSDFFGFVDDLEIKIEGDKLIVRSESRTGHSDFGVNRERADELRSSLLEQGLITP</sequence>
<dbReference type="PANTHER" id="PTHR34801:SF6">
    <property type="entry name" value="SLL1620 PROTEIN"/>
    <property type="match status" value="1"/>
</dbReference>
<dbReference type="PIRSF" id="PIRSF026426">
    <property type="entry name" value="DUF1499"/>
    <property type="match status" value="1"/>
</dbReference>
<dbReference type="PROSITE" id="PS51257">
    <property type="entry name" value="PROKAR_LIPOPROTEIN"/>
    <property type="match status" value="1"/>
</dbReference>
<evidence type="ECO:0008006" key="3">
    <source>
        <dbReference type="Google" id="ProtNLM"/>
    </source>
</evidence>